<accession>A0A1R2C706</accession>
<evidence type="ECO:0000313" key="2">
    <source>
        <dbReference type="EMBL" id="OMJ84787.1"/>
    </source>
</evidence>
<dbReference type="AlphaFoldDB" id="A0A1R2C706"/>
<organism evidence="2 3">
    <name type="scientific">Stentor coeruleus</name>
    <dbReference type="NCBI Taxonomy" id="5963"/>
    <lineage>
        <taxon>Eukaryota</taxon>
        <taxon>Sar</taxon>
        <taxon>Alveolata</taxon>
        <taxon>Ciliophora</taxon>
        <taxon>Postciliodesmatophora</taxon>
        <taxon>Heterotrichea</taxon>
        <taxon>Heterotrichida</taxon>
        <taxon>Stentoridae</taxon>
        <taxon>Stentor</taxon>
    </lineage>
</organism>
<dbReference type="EMBL" id="MPUH01000258">
    <property type="protein sequence ID" value="OMJ84787.1"/>
    <property type="molecule type" value="Genomic_DNA"/>
</dbReference>
<sequence>MSVPIGTSTSSLVLTFDFQGKKEEIVWDIELEEKAYVEKCFDISLMSELSWNIDELIPEKVPSKENALKTINELIDSVKQLEEKANNQNNYLFGISTTGEISERIQKKLALVEQKLNEKKKSKETIMCAMF</sequence>
<evidence type="ECO:0000256" key="1">
    <source>
        <dbReference type="SAM" id="Coils"/>
    </source>
</evidence>
<name>A0A1R2C706_9CILI</name>
<dbReference type="Proteomes" id="UP000187209">
    <property type="component" value="Unassembled WGS sequence"/>
</dbReference>
<keyword evidence="3" id="KW-1185">Reference proteome</keyword>
<gene>
    <name evidence="2" type="ORF">SteCoe_14042</name>
</gene>
<reference evidence="2 3" key="1">
    <citation type="submission" date="2016-11" db="EMBL/GenBank/DDBJ databases">
        <title>The macronuclear genome of Stentor coeruleus: a giant cell with tiny introns.</title>
        <authorList>
            <person name="Slabodnick M."/>
            <person name="Ruby J.G."/>
            <person name="Reiff S.B."/>
            <person name="Swart E.C."/>
            <person name="Gosai S."/>
            <person name="Prabakaran S."/>
            <person name="Witkowska E."/>
            <person name="Larue G.E."/>
            <person name="Fisher S."/>
            <person name="Freeman R.M."/>
            <person name="Gunawardena J."/>
            <person name="Chu W."/>
            <person name="Stover N.A."/>
            <person name="Gregory B.D."/>
            <person name="Nowacki M."/>
            <person name="Derisi J."/>
            <person name="Roy S.W."/>
            <person name="Marshall W.F."/>
            <person name="Sood P."/>
        </authorList>
    </citation>
    <scope>NUCLEOTIDE SEQUENCE [LARGE SCALE GENOMIC DNA]</scope>
    <source>
        <strain evidence="2">WM001</strain>
    </source>
</reference>
<feature type="coiled-coil region" evidence="1">
    <location>
        <begin position="64"/>
        <end position="122"/>
    </location>
</feature>
<protein>
    <submittedName>
        <fullName evidence="2">Uncharacterized protein</fullName>
    </submittedName>
</protein>
<comment type="caution">
    <text evidence="2">The sequence shown here is derived from an EMBL/GenBank/DDBJ whole genome shotgun (WGS) entry which is preliminary data.</text>
</comment>
<proteinExistence type="predicted"/>
<evidence type="ECO:0000313" key="3">
    <source>
        <dbReference type="Proteomes" id="UP000187209"/>
    </source>
</evidence>
<keyword evidence="1" id="KW-0175">Coiled coil</keyword>